<accession>A0A0P1H4M4</accession>
<dbReference type="InterPro" id="IPR014757">
    <property type="entry name" value="Tscrpt_reg_IclR_C"/>
</dbReference>
<dbReference type="AlphaFoldDB" id="A0A0P1H4M4"/>
<evidence type="ECO:0000259" key="4">
    <source>
        <dbReference type="PROSITE" id="PS51077"/>
    </source>
</evidence>
<dbReference type="OrthoDB" id="9807558at2"/>
<keyword evidence="1" id="KW-0805">Transcription regulation</keyword>
<evidence type="ECO:0000259" key="5">
    <source>
        <dbReference type="PROSITE" id="PS51078"/>
    </source>
</evidence>
<dbReference type="PANTHER" id="PTHR30136">
    <property type="entry name" value="HELIX-TURN-HELIX TRANSCRIPTIONAL REGULATOR, ICLR FAMILY"/>
    <property type="match status" value="1"/>
</dbReference>
<proteinExistence type="predicted"/>
<keyword evidence="7" id="KW-1185">Reference proteome</keyword>
<dbReference type="PROSITE" id="PS51078">
    <property type="entry name" value="ICLR_ED"/>
    <property type="match status" value="1"/>
</dbReference>
<dbReference type="Gene3D" id="3.30.450.40">
    <property type="match status" value="1"/>
</dbReference>
<dbReference type="GO" id="GO:0003677">
    <property type="term" value="F:DNA binding"/>
    <property type="evidence" value="ECO:0007669"/>
    <property type="project" value="UniProtKB-KW"/>
</dbReference>
<dbReference type="InterPro" id="IPR005471">
    <property type="entry name" value="Tscrpt_reg_IclR_N"/>
</dbReference>
<dbReference type="SMART" id="SM00346">
    <property type="entry name" value="HTH_ICLR"/>
    <property type="match status" value="1"/>
</dbReference>
<keyword evidence="3" id="KW-0804">Transcription</keyword>
<dbReference type="RefSeq" id="WP_143570335.1">
    <property type="nucleotide sequence ID" value="NZ_CYSF01000011.1"/>
</dbReference>
<name>A0A0P1H4M4_9RHOB</name>
<dbReference type="Proteomes" id="UP000051681">
    <property type="component" value="Unassembled WGS sequence"/>
</dbReference>
<dbReference type="Pfam" id="PF09339">
    <property type="entry name" value="HTH_IclR"/>
    <property type="match status" value="1"/>
</dbReference>
<dbReference type="STRING" id="340021.TM5383_02222"/>
<dbReference type="PROSITE" id="PS51077">
    <property type="entry name" value="HTH_ICLR"/>
    <property type="match status" value="1"/>
</dbReference>
<feature type="domain" description="IclR-ED" evidence="5">
    <location>
        <begin position="86"/>
        <end position="248"/>
    </location>
</feature>
<dbReference type="SUPFAM" id="SSF55781">
    <property type="entry name" value="GAF domain-like"/>
    <property type="match status" value="1"/>
</dbReference>
<dbReference type="InterPro" id="IPR036388">
    <property type="entry name" value="WH-like_DNA-bd_sf"/>
</dbReference>
<evidence type="ECO:0000256" key="2">
    <source>
        <dbReference type="ARBA" id="ARBA00023125"/>
    </source>
</evidence>
<reference evidence="6 7" key="1">
    <citation type="submission" date="2015-09" db="EMBL/GenBank/DDBJ databases">
        <authorList>
            <consortium name="Swine Surveillance"/>
        </authorList>
    </citation>
    <scope>NUCLEOTIDE SEQUENCE [LARGE SCALE GENOMIC DNA]</scope>
    <source>
        <strain evidence="6 7">CECT 8383</strain>
    </source>
</reference>
<sequence>MSENIGTESELPDLNEDTRDRRFASTLAKGLRVMQAFKPGDASVGNRELARRTGMPPSTVARMTFTLTSMGFLEQLPSETYRLGPAVMALGYTARANLSFLPMAENIMQALADEVGALVALCMRDGDAVMLTRCWRPRDASSLWLSEGHRLPLDSSAAGRAILAADPATDAISDRDQLEVKGFLTSFGGWNSAVNACAVPFQSTPGTAPLAFLCGANAAQLDGDTLEQTVGPKLRDTVQTLRLSVGQL</sequence>
<dbReference type="EMBL" id="CYSF01000011">
    <property type="protein sequence ID" value="CUH85000.1"/>
    <property type="molecule type" value="Genomic_DNA"/>
</dbReference>
<gene>
    <name evidence="6" type="primary">kipR</name>
    <name evidence="6" type="ORF">TM5383_02222</name>
</gene>
<dbReference type="InterPro" id="IPR050707">
    <property type="entry name" value="HTH_MetabolicPath_Reg"/>
</dbReference>
<dbReference type="GO" id="GO:0003700">
    <property type="term" value="F:DNA-binding transcription factor activity"/>
    <property type="evidence" value="ECO:0007669"/>
    <property type="project" value="TreeGrafter"/>
</dbReference>
<keyword evidence="2" id="KW-0238">DNA-binding</keyword>
<dbReference type="InterPro" id="IPR029016">
    <property type="entry name" value="GAF-like_dom_sf"/>
</dbReference>
<organism evidence="6 7">
    <name type="scientific">Thalassovita mediterranea</name>
    <dbReference type="NCBI Taxonomy" id="340021"/>
    <lineage>
        <taxon>Bacteria</taxon>
        <taxon>Pseudomonadati</taxon>
        <taxon>Pseudomonadota</taxon>
        <taxon>Alphaproteobacteria</taxon>
        <taxon>Rhodobacterales</taxon>
        <taxon>Roseobacteraceae</taxon>
        <taxon>Thalassovita</taxon>
    </lineage>
</organism>
<dbReference type="Pfam" id="PF01614">
    <property type="entry name" value="IclR_C"/>
    <property type="match status" value="1"/>
</dbReference>
<evidence type="ECO:0000256" key="3">
    <source>
        <dbReference type="ARBA" id="ARBA00023163"/>
    </source>
</evidence>
<evidence type="ECO:0000313" key="7">
    <source>
        <dbReference type="Proteomes" id="UP000051681"/>
    </source>
</evidence>
<evidence type="ECO:0000313" key="6">
    <source>
        <dbReference type="EMBL" id="CUH85000.1"/>
    </source>
</evidence>
<dbReference type="InterPro" id="IPR036390">
    <property type="entry name" value="WH_DNA-bd_sf"/>
</dbReference>
<dbReference type="PANTHER" id="PTHR30136:SF33">
    <property type="entry name" value="TRANSCRIPTIONAL REGULATORY PROTEIN"/>
    <property type="match status" value="1"/>
</dbReference>
<dbReference type="GO" id="GO:0045892">
    <property type="term" value="P:negative regulation of DNA-templated transcription"/>
    <property type="evidence" value="ECO:0007669"/>
    <property type="project" value="TreeGrafter"/>
</dbReference>
<dbReference type="Gene3D" id="1.10.10.10">
    <property type="entry name" value="Winged helix-like DNA-binding domain superfamily/Winged helix DNA-binding domain"/>
    <property type="match status" value="1"/>
</dbReference>
<evidence type="ECO:0000256" key="1">
    <source>
        <dbReference type="ARBA" id="ARBA00023015"/>
    </source>
</evidence>
<dbReference type="SUPFAM" id="SSF46785">
    <property type="entry name" value="Winged helix' DNA-binding domain"/>
    <property type="match status" value="1"/>
</dbReference>
<protein>
    <submittedName>
        <fullName evidence="6">Kip operon repressor protein</fullName>
    </submittedName>
</protein>
<feature type="domain" description="HTH iclR-type" evidence="4">
    <location>
        <begin position="24"/>
        <end position="85"/>
    </location>
</feature>